<evidence type="ECO:0000313" key="8">
    <source>
        <dbReference type="EMBL" id="RRD89946.1"/>
    </source>
</evidence>
<gene>
    <name evidence="5 8" type="primary">nuoN</name>
    <name evidence="8" type="ORF">EII21_06935</name>
</gene>
<comment type="similarity">
    <text evidence="5">Belongs to the complex I subunit 2 family.</text>
</comment>
<sequence>MNNWNPTWNWADLNLTVAAPEIVLLTGLFAVLLADLWTSDDKRYITHWLSVGVLLSAAFGQWGVWQSQDAVGAFNNMYIADGLSQLTKIAVYLGMAVLFIYARPYNQMRGIDKGEFYTLSLFAVSGMSIMISANHFLSAYLGLELLSLALYALIALRRDSVVASEAALKYFVLGALASGLLLYGISMVYGATGTLEFSQIVDLARAGSVNGWLLKLGVLFIVAGVAFKFGAVPFHMWVPDVYQGAPTSVAALVGSLPKIAATVFAFRILVGGLVLQKGDWQPMFAILAILSLLVGNLAAIMQTDIKRMFAFSTVSHMGFILLAFIGSVIGVEAAVYYAIAYALMALAGFGVLMLLSRDGRECENLSDLAGLNQRNAWYAFVMLLVMFSMAGIPPLMGFYAKFAVLKALISTNAYVWVLPVAVFAVVMSLVGAFYYLRVVKIMYFDDKTDDAPVQGDSTAKLLLSANALLLLLWGVMPEQLMGWIRVAVANAGLTLGS</sequence>
<evidence type="ECO:0000256" key="6">
    <source>
        <dbReference type="RuleBase" id="RU000320"/>
    </source>
</evidence>
<feature type="transmembrane region" description="Helical" evidence="5">
    <location>
        <begin position="44"/>
        <end position="65"/>
    </location>
</feature>
<dbReference type="HAMAP" id="MF_00445">
    <property type="entry name" value="NDH1_NuoN_1"/>
    <property type="match status" value="1"/>
</dbReference>
<keyword evidence="5" id="KW-0830">Ubiquinone</keyword>
<dbReference type="EC" id="7.1.1.-" evidence="5"/>
<feature type="transmembrane region" description="Helical" evidence="5">
    <location>
        <begin position="416"/>
        <end position="436"/>
    </location>
</feature>
<feature type="transmembrane region" description="Helical" evidence="5">
    <location>
        <begin position="137"/>
        <end position="156"/>
    </location>
</feature>
<feature type="transmembrane region" description="Helical" evidence="5">
    <location>
        <begin position="168"/>
        <end position="192"/>
    </location>
</feature>
<evidence type="ECO:0000256" key="5">
    <source>
        <dbReference type="HAMAP-Rule" id="MF_00445"/>
    </source>
</evidence>
<keyword evidence="8" id="KW-0560">Oxidoreductase</keyword>
<dbReference type="GO" id="GO:0048038">
    <property type="term" value="F:quinone binding"/>
    <property type="evidence" value="ECO:0007669"/>
    <property type="project" value="UniProtKB-KW"/>
</dbReference>
<evidence type="ECO:0000313" key="9">
    <source>
        <dbReference type="Proteomes" id="UP000269923"/>
    </source>
</evidence>
<name>A0A3P2A4Y6_9NEIS</name>
<comment type="function">
    <text evidence="5">NDH-1 shuttles electrons from NADH, via FMN and iron-sulfur (Fe-S) centers, to quinones in the respiratory chain. The immediate electron acceptor for the enzyme in this species is believed to be ubiquinone. Couples the redox reaction to proton translocation (for every two electrons transferred, four hydrogen ions are translocated across the cytoplasmic membrane), and thus conserves the redox energy in a proton gradient.</text>
</comment>
<keyword evidence="4 5" id="KW-0472">Membrane</keyword>
<feature type="transmembrane region" description="Helical" evidence="5">
    <location>
        <begin position="249"/>
        <end position="270"/>
    </location>
</feature>
<organism evidence="8 9">
    <name type="scientific">Conchiformibius steedae</name>
    <dbReference type="NCBI Taxonomy" id="153493"/>
    <lineage>
        <taxon>Bacteria</taxon>
        <taxon>Pseudomonadati</taxon>
        <taxon>Pseudomonadota</taxon>
        <taxon>Betaproteobacteria</taxon>
        <taxon>Neisseriales</taxon>
        <taxon>Neisseriaceae</taxon>
        <taxon>Conchiformibius</taxon>
    </lineage>
</organism>
<accession>A0A3P2A4Y6</accession>
<dbReference type="RefSeq" id="WP_124795062.1">
    <property type="nucleotide sequence ID" value="NZ_RQYC01000009.1"/>
</dbReference>
<feature type="transmembrane region" description="Helical" evidence="5">
    <location>
        <begin position="15"/>
        <end position="37"/>
    </location>
</feature>
<feature type="transmembrane region" description="Helical" evidence="5">
    <location>
        <begin position="376"/>
        <end position="396"/>
    </location>
</feature>
<comment type="subcellular location">
    <subcellularLocation>
        <location evidence="5">Cell membrane</location>
        <topology evidence="5">Multi-pass membrane protein</topology>
    </subcellularLocation>
    <subcellularLocation>
        <location evidence="1">Endomembrane system</location>
        <topology evidence="1">Multi-pass membrane protein</topology>
    </subcellularLocation>
    <subcellularLocation>
        <location evidence="6">Membrane</location>
        <topology evidence="6">Multi-pass membrane protein</topology>
    </subcellularLocation>
</comment>
<evidence type="ECO:0000256" key="2">
    <source>
        <dbReference type="ARBA" id="ARBA00022692"/>
    </source>
</evidence>
<feature type="transmembrane region" description="Helical" evidence="5">
    <location>
        <begin position="308"/>
        <end position="329"/>
    </location>
</feature>
<reference evidence="8 9" key="1">
    <citation type="submission" date="2018-11" db="EMBL/GenBank/DDBJ databases">
        <title>Genomes From Bacteria Associated with the Canine Oral Cavity: a Test Case for Automated Genome-Based Taxonomic Assignment.</title>
        <authorList>
            <person name="Coil D.A."/>
            <person name="Jospin G."/>
            <person name="Darling A.E."/>
            <person name="Wallis C."/>
            <person name="Davis I.J."/>
            <person name="Harris S."/>
            <person name="Eisen J.A."/>
            <person name="Holcombe L.J."/>
            <person name="O'Flynn C."/>
        </authorList>
    </citation>
    <scope>NUCLEOTIDE SEQUENCE [LARGE SCALE GENOMIC DNA]</scope>
    <source>
        <strain evidence="8 9">COT-280</strain>
    </source>
</reference>
<feature type="domain" description="NADH:quinone oxidoreductase/Mrp antiporter transmembrane" evidence="7">
    <location>
        <begin position="133"/>
        <end position="427"/>
    </location>
</feature>
<dbReference type="AlphaFoldDB" id="A0A3P2A4Y6"/>
<comment type="subunit">
    <text evidence="5">NDH-1 is composed of 14 different subunits. Subunits NuoA, H, J, K, L, M, N constitute the membrane sector of the complex.</text>
</comment>
<dbReference type="Pfam" id="PF00361">
    <property type="entry name" value="Proton_antipo_M"/>
    <property type="match status" value="1"/>
</dbReference>
<dbReference type="STRING" id="1121352.GCA_000620925_01281"/>
<evidence type="ECO:0000256" key="3">
    <source>
        <dbReference type="ARBA" id="ARBA00022989"/>
    </source>
</evidence>
<dbReference type="GO" id="GO:0008137">
    <property type="term" value="F:NADH dehydrogenase (ubiquinone) activity"/>
    <property type="evidence" value="ECO:0007669"/>
    <property type="project" value="InterPro"/>
</dbReference>
<keyword evidence="5" id="KW-0520">NAD</keyword>
<keyword evidence="5" id="KW-1003">Cell membrane</keyword>
<dbReference type="GO" id="GO:0042773">
    <property type="term" value="P:ATP synthesis coupled electron transport"/>
    <property type="evidence" value="ECO:0007669"/>
    <property type="project" value="InterPro"/>
</dbReference>
<dbReference type="Proteomes" id="UP000269923">
    <property type="component" value="Unassembled WGS sequence"/>
</dbReference>
<feature type="transmembrane region" description="Helical" evidence="5">
    <location>
        <begin position="212"/>
        <end position="237"/>
    </location>
</feature>
<dbReference type="NCBIfam" id="NF004442">
    <property type="entry name" value="PRK05777.1-5"/>
    <property type="match status" value="1"/>
</dbReference>
<feature type="transmembrane region" description="Helical" evidence="5">
    <location>
        <begin position="335"/>
        <end position="355"/>
    </location>
</feature>
<keyword evidence="5" id="KW-0813">Transport</keyword>
<keyword evidence="5" id="KW-0874">Quinone</keyword>
<feature type="transmembrane region" description="Helical" evidence="5">
    <location>
        <begin position="85"/>
        <end position="102"/>
    </location>
</feature>
<feature type="transmembrane region" description="Helical" evidence="5">
    <location>
        <begin position="282"/>
        <end position="301"/>
    </location>
</feature>
<dbReference type="GO" id="GO:0005886">
    <property type="term" value="C:plasma membrane"/>
    <property type="evidence" value="ECO:0007669"/>
    <property type="project" value="UniProtKB-SubCell"/>
</dbReference>
<dbReference type="PANTHER" id="PTHR22773">
    <property type="entry name" value="NADH DEHYDROGENASE"/>
    <property type="match status" value="1"/>
</dbReference>
<dbReference type="NCBIfam" id="TIGR01770">
    <property type="entry name" value="NDH_I_N"/>
    <property type="match status" value="1"/>
</dbReference>
<dbReference type="InterPro" id="IPR001750">
    <property type="entry name" value="ND/Mrp_TM"/>
</dbReference>
<evidence type="ECO:0000256" key="4">
    <source>
        <dbReference type="ARBA" id="ARBA00023136"/>
    </source>
</evidence>
<dbReference type="OrthoDB" id="9768329at2"/>
<keyword evidence="5" id="KW-1278">Translocase</keyword>
<feature type="transmembrane region" description="Helical" evidence="5">
    <location>
        <begin position="114"/>
        <end position="131"/>
    </location>
</feature>
<keyword evidence="3 5" id="KW-1133">Transmembrane helix</keyword>
<evidence type="ECO:0000256" key="1">
    <source>
        <dbReference type="ARBA" id="ARBA00004127"/>
    </source>
</evidence>
<keyword evidence="9" id="KW-1185">Reference proteome</keyword>
<dbReference type="GO" id="GO:0050136">
    <property type="term" value="F:NADH dehydrogenase (quinone) (non-electrogenic) activity"/>
    <property type="evidence" value="ECO:0007669"/>
    <property type="project" value="UniProtKB-UniRule"/>
</dbReference>
<evidence type="ECO:0000259" key="7">
    <source>
        <dbReference type="Pfam" id="PF00361"/>
    </source>
</evidence>
<dbReference type="GO" id="GO:0012505">
    <property type="term" value="C:endomembrane system"/>
    <property type="evidence" value="ECO:0007669"/>
    <property type="project" value="UniProtKB-SubCell"/>
</dbReference>
<protein>
    <recommendedName>
        <fullName evidence="5">NADH-quinone oxidoreductase subunit N</fullName>
        <ecNumber evidence="5">7.1.1.-</ecNumber>
    </recommendedName>
    <alternativeName>
        <fullName evidence="5">NADH dehydrogenase I subunit N</fullName>
    </alternativeName>
    <alternativeName>
        <fullName evidence="5">NDH-1 subunit N</fullName>
    </alternativeName>
</protein>
<dbReference type="EMBL" id="RQYC01000009">
    <property type="protein sequence ID" value="RRD89946.1"/>
    <property type="molecule type" value="Genomic_DNA"/>
</dbReference>
<comment type="catalytic activity">
    <reaction evidence="5">
        <text>a quinone + NADH + 5 H(+)(in) = a quinol + NAD(+) + 4 H(+)(out)</text>
        <dbReference type="Rhea" id="RHEA:57888"/>
        <dbReference type="ChEBI" id="CHEBI:15378"/>
        <dbReference type="ChEBI" id="CHEBI:24646"/>
        <dbReference type="ChEBI" id="CHEBI:57540"/>
        <dbReference type="ChEBI" id="CHEBI:57945"/>
        <dbReference type="ChEBI" id="CHEBI:132124"/>
    </reaction>
</comment>
<comment type="caution">
    <text evidence="8">The sequence shown here is derived from an EMBL/GenBank/DDBJ whole genome shotgun (WGS) entry which is preliminary data.</text>
</comment>
<keyword evidence="2 5" id="KW-0812">Transmembrane</keyword>
<dbReference type="InterPro" id="IPR010096">
    <property type="entry name" value="NADH-Q_OxRdtase_suN/2"/>
</dbReference>
<proteinExistence type="inferred from homology"/>